<dbReference type="Pfam" id="PF03466">
    <property type="entry name" value="LysR_substrate"/>
    <property type="match status" value="1"/>
</dbReference>
<dbReference type="FunFam" id="1.10.10.10:FF:000001">
    <property type="entry name" value="LysR family transcriptional regulator"/>
    <property type="match status" value="1"/>
</dbReference>
<name>A0A6L7G5E0_9RHOB</name>
<dbReference type="Proteomes" id="UP000477911">
    <property type="component" value="Unassembled WGS sequence"/>
</dbReference>
<gene>
    <name evidence="6" type="ORF">GR170_13610</name>
</gene>
<proteinExistence type="inferred from homology"/>
<keyword evidence="4" id="KW-0804">Transcription</keyword>
<dbReference type="Pfam" id="PF00126">
    <property type="entry name" value="HTH_1"/>
    <property type="match status" value="1"/>
</dbReference>
<dbReference type="Gene3D" id="3.40.190.10">
    <property type="entry name" value="Periplasmic binding protein-like II"/>
    <property type="match status" value="2"/>
</dbReference>
<dbReference type="EMBL" id="WUMU01000015">
    <property type="protein sequence ID" value="MXN18882.1"/>
    <property type="molecule type" value="Genomic_DNA"/>
</dbReference>
<dbReference type="PANTHER" id="PTHR30419">
    <property type="entry name" value="HTH-TYPE TRANSCRIPTIONAL REGULATOR YBHD"/>
    <property type="match status" value="1"/>
</dbReference>
<evidence type="ECO:0000256" key="4">
    <source>
        <dbReference type="ARBA" id="ARBA00023163"/>
    </source>
</evidence>
<feature type="domain" description="HTH lysR-type" evidence="5">
    <location>
        <begin position="1"/>
        <end position="58"/>
    </location>
</feature>
<dbReference type="AlphaFoldDB" id="A0A6L7G5E0"/>
<keyword evidence="7" id="KW-1185">Reference proteome</keyword>
<dbReference type="SUPFAM" id="SSF53850">
    <property type="entry name" value="Periplasmic binding protein-like II"/>
    <property type="match status" value="1"/>
</dbReference>
<comment type="caution">
    <text evidence="6">The sequence shown here is derived from an EMBL/GenBank/DDBJ whole genome shotgun (WGS) entry which is preliminary data.</text>
</comment>
<dbReference type="GO" id="GO:0003677">
    <property type="term" value="F:DNA binding"/>
    <property type="evidence" value="ECO:0007669"/>
    <property type="project" value="UniProtKB-KW"/>
</dbReference>
<dbReference type="GO" id="GO:0003700">
    <property type="term" value="F:DNA-binding transcription factor activity"/>
    <property type="evidence" value="ECO:0007669"/>
    <property type="project" value="InterPro"/>
</dbReference>
<dbReference type="PROSITE" id="PS50931">
    <property type="entry name" value="HTH_LYSR"/>
    <property type="match status" value="1"/>
</dbReference>
<evidence type="ECO:0000313" key="7">
    <source>
        <dbReference type="Proteomes" id="UP000477911"/>
    </source>
</evidence>
<evidence type="ECO:0000256" key="3">
    <source>
        <dbReference type="ARBA" id="ARBA00023125"/>
    </source>
</evidence>
<dbReference type="InterPro" id="IPR050950">
    <property type="entry name" value="HTH-type_LysR_regulators"/>
</dbReference>
<sequence>MELRQVRHFEAVARHASFAAAAQQMNLTQPALSKSIRALETDLGVPLFHRSSTGVTLTEFGERFLLYADQVLNLSDDVRGQLDEMRGAKRGSIRIGALVSEVRVMVPRVTKDFLLDHPDVQVDVTAETNRGLLSALHEGRIDIALVSGLQPQDVGLVRTELLTRTPMEIIADHTHPLARRSSVDLKELTEYSWVLPVSGEKDLATLETLFLMAGLPTPEAICKTTSNTFLIPMLEGTEWLSFAPRTALSSFFEMQGLVPLPLSVPTWTREIHAAYRAAGANRPLVRAFLRRLRAFYAEPFVSGGAR</sequence>
<reference evidence="6 7" key="1">
    <citation type="submission" date="2019-12" db="EMBL/GenBank/DDBJ databases">
        <authorList>
            <person name="Li M."/>
        </authorList>
    </citation>
    <scope>NUCLEOTIDE SEQUENCE [LARGE SCALE GENOMIC DNA]</scope>
    <source>
        <strain evidence="6 7">GBMRC 2024</strain>
    </source>
</reference>
<dbReference type="PRINTS" id="PR00039">
    <property type="entry name" value="HTHLYSR"/>
</dbReference>
<keyword evidence="2" id="KW-0805">Transcription regulation</keyword>
<protein>
    <submittedName>
        <fullName evidence="6">LysR family transcriptional regulator</fullName>
    </submittedName>
</protein>
<dbReference type="InterPro" id="IPR000847">
    <property type="entry name" value="LysR_HTH_N"/>
</dbReference>
<organism evidence="6 7">
    <name type="scientific">Pseudooceanicola albus</name>
    <dbReference type="NCBI Taxonomy" id="2692189"/>
    <lineage>
        <taxon>Bacteria</taxon>
        <taxon>Pseudomonadati</taxon>
        <taxon>Pseudomonadota</taxon>
        <taxon>Alphaproteobacteria</taxon>
        <taxon>Rhodobacterales</taxon>
        <taxon>Paracoccaceae</taxon>
        <taxon>Pseudooceanicola</taxon>
    </lineage>
</organism>
<dbReference type="Gene3D" id="1.10.10.10">
    <property type="entry name" value="Winged helix-like DNA-binding domain superfamily/Winged helix DNA-binding domain"/>
    <property type="match status" value="1"/>
</dbReference>
<comment type="similarity">
    <text evidence="1">Belongs to the LysR transcriptional regulatory family.</text>
</comment>
<dbReference type="RefSeq" id="WP_160894998.1">
    <property type="nucleotide sequence ID" value="NZ_WUMU01000015.1"/>
</dbReference>
<dbReference type="InterPro" id="IPR036390">
    <property type="entry name" value="WH_DNA-bd_sf"/>
</dbReference>
<evidence type="ECO:0000256" key="1">
    <source>
        <dbReference type="ARBA" id="ARBA00009437"/>
    </source>
</evidence>
<dbReference type="InterPro" id="IPR005119">
    <property type="entry name" value="LysR_subst-bd"/>
</dbReference>
<dbReference type="SUPFAM" id="SSF46785">
    <property type="entry name" value="Winged helix' DNA-binding domain"/>
    <property type="match status" value="1"/>
</dbReference>
<evidence type="ECO:0000256" key="2">
    <source>
        <dbReference type="ARBA" id="ARBA00023015"/>
    </source>
</evidence>
<dbReference type="GO" id="GO:0005829">
    <property type="term" value="C:cytosol"/>
    <property type="evidence" value="ECO:0007669"/>
    <property type="project" value="TreeGrafter"/>
</dbReference>
<evidence type="ECO:0000259" key="5">
    <source>
        <dbReference type="PROSITE" id="PS50931"/>
    </source>
</evidence>
<dbReference type="InterPro" id="IPR036388">
    <property type="entry name" value="WH-like_DNA-bd_sf"/>
</dbReference>
<accession>A0A6L7G5E0</accession>
<evidence type="ECO:0000313" key="6">
    <source>
        <dbReference type="EMBL" id="MXN18882.1"/>
    </source>
</evidence>
<keyword evidence="3" id="KW-0238">DNA-binding</keyword>